<organism evidence="2">
    <name type="scientific">Rhizophora mucronata</name>
    <name type="common">Asiatic mangrove</name>
    <dbReference type="NCBI Taxonomy" id="61149"/>
    <lineage>
        <taxon>Eukaryota</taxon>
        <taxon>Viridiplantae</taxon>
        <taxon>Streptophyta</taxon>
        <taxon>Embryophyta</taxon>
        <taxon>Tracheophyta</taxon>
        <taxon>Spermatophyta</taxon>
        <taxon>Magnoliopsida</taxon>
        <taxon>eudicotyledons</taxon>
        <taxon>Gunneridae</taxon>
        <taxon>Pentapetalae</taxon>
        <taxon>rosids</taxon>
        <taxon>fabids</taxon>
        <taxon>Malpighiales</taxon>
        <taxon>Rhizophoraceae</taxon>
        <taxon>Rhizophora</taxon>
    </lineage>
</organism>
<keyword evidence="1" id="KW-0812">Transmembrane</keyword>
<dbReference type="EMBL" id="GGEC01075793">
    <property type="protein sequence ID" value="MBX56277.1"/>
    <property type="molecule type" value="Transcribed_RNA"/>
</dbReference>
<dbReference type="AlphaFoldDB" id="A0A2P2PNC9"/>
<sequence>MVSFSFILSSSSSFLRLRSCIVLVFSFPPYFSFSFFHASLAVLYPIENCFCNS</sequence>
<evidence type="ECO:0000313" key="2">
    <source>
        <dbReference type="EMBL" id="MBX56277.1"/>
    </source>
</evidence>
<feature type="transmembrane region" description="Helical" evidence="1">
    <location>
        <begin position="21"/>
        <end position="44"/>
    </location>
</feature>
<reference evidence="2" key="1">
    <citation type="submission" date="2018-02" db="EMBL/GenBank/DDBJ databases">
        <title>Rhizophora mucronata_Transcriptome.</title>
        <authorList>
            <person name="Meera S.P."/>
            <person name="Sreeshan A."/>
            <person name="Augustine A."/>
        </authorList>
    </citation>
    <scope>NUCLEOTIDE SEQUENCE</scope>
    <source>
        <tissue evidence="2">Leaf</tissue>
    </source>
</reference>
<keyword evidence="1" id="KW-1133">Transmembrane helix</keyword>
<accession>A0A2P2PNC9</accession>
<evidence type="ECO:0000256" key="1">
    <source>
        <dbReference type="SAM" id="Phobius"/>
    </source>
</evidence>
<proteinExistence type="predicted"/>
<keyword evidence="1" id="KW-0472">Membrane</keyword>
<protein>
    <submittedName>
        <fullName evidence="2">Uncharacterized protein</fullName>
    </submittedName>
</protein>
<name>A0A2P2PNC9_RHIMU</name>